<dbReference type="AlphaFoldDB" id="A0A7G1HQE6"/>
<proteinExistence type="predicted"/>
<evidence type="ECO:0000256" key="1">
    <source>
        <dbReference type="SAM" id="SignalP"/>
    </source>
</evidence>
<dbReference type="KEGG" id="copr:Cop2CBH44_02920"/>
<dbReference type="RefSeq" id="WP_200755409.1">
    <property type="nucleotide sequence ID" value="NZ_AP023322.1"/>
</dbReference>
<feature type="signal peptide" evidence="1">
    <location>
        <begin position="1"/>
        <end position="20"/>
    </location>
</feature>
<dbReference type="Pfam" id="PF07550">
    <property type="entry name" value="Shr-like_HID"/>
    <property type="match status" value="1"/>
</dbReference>
<organism evidence="3 4">
    <name type="scientific">Coprobacter secundus subsp. similis</name>
    <dbReference type="NCBI Taxonomy" id="2751153"/>
    <lineage>
        <taxon>Bacteria</taxon>
        <taxon>Pseudomonadati</taxon>
        <taxon>Bacteroidota</taxon>
        <taxon>Bacteroidia</taxon>
        <taxon>Bacteroidales</taxon>
        <taxon>Barnesiellaceae</taxon>
        <taxon>Coprobacter</taxon>
    </lineage>
</organism>
<dbReference type="InterPro" id="IPR026444">
    <property type="entry name" value="Secre_tail"/>
</dbReference>
<sequence length="287" mass="30962">MKKLTVLCVCAMVSFAQMWAQNVVISLDKFHFERGEDIVVTYSNGPCNAKDYIGIAPLGQEITGIPGGYTTTYAYLDNPGTAEGICTVPGNNMGAVEDGYYWAVYLLNDGYNAASAYIPFYYGAEAPQNEAPALTVDECTVDYTTITFTDNELWRNLIKGISVDGTELTTDDYTMEAGALYILKDLTAANTLTITAWDHPDATVAFGTTSIDENLVGSMRFCNGHLYVSNIASKSVSVISLTGVMVGTYALNAGENVLDLTHLNNGVYLVKADGKGAGKVMKIIIRH</sequence>
<name>A0A7G1HQE6_9BACT</name>
<dbReference type="InterPro" id="IPR011432">
    <property type="entry name" value="Shr-like_HID"/>
</dbReference>
<keyword evidence="1" id="KW-0732">Signal</keyword>
<feature type="domain" description="Heme-binding protein Shr-like Hb-interacting" evidence="2">
    <location>
        <begin position="144"/>
        <end position="205"/>
    </location>
</feature>
<dbReference type="EMBL" id="AP023322">
    <property type="protein sequence ID" value="BCI61939.1"/>
    <property type="molecule type" value="Genomic_DNA"/>
</dbReference>
<evidence type="ECO:0000259" key="2">
    <source>
        <dbReference type="Pfam" id="PF07550"/>
    </source>
</evidence>
<gene>
    <name evidence="3" type="ORF">Cop2CBH44_02920</name>
</gene>
<accession>A0A7G1HQE6</accession>
<reference evidence="4" key="1">
    <citation type="submission" date="2020-07" db="EMBL/GenBank/DDBJ databases">
        <title>Complete genome sequencing of Coprobacter sp. strain 2CBH44.</title>
        <authorList>
            <person name="Sakamoto M."/>
            <person name="Murakami T."/>
            <person name="Mori H."/>
        </authorList>
    </citation>
    <scope>NUCLEOTIDE SEQUENCE [LARGE SCALE GENOMIC DNA]</scope>
    <source>
        <strain evidence="4">2CBH44</strain>
    </source>
</reference>
<dbReference type="Proteomes" id="UP000594042">
    <property type="component" value="Chromosome"/>
</dbReference>
<evidence type="ECO:0000313" key="3">
    <source>
        <dbReference type="EMBL" id="BCI61939.1"/>
    </source>
</evidence>
<keyword evidence="4" id="KW-1185">Reference proteome</keyword>
<protein>
    <recommendedName>
        <fullName evidence="2">Heme-binding protein Shr-like Hb-interacting domain-containing protein</fullName>
    </recommendedName>
</protein>
<dbReference type="NCBIfam" id="TIGR04183">
    <property type="entry name" value="Por_Secre_tail"/>
    <property type="match status" value="1"/>
</dbReference>
<feature type="chain" id="PRO_5028867515" description="Heme-binding protein Shr-like Hb-interacting domain-containing protein" evidence="1">
    <location>
        <begin position="21"/>
        <end position="287"/>
    </location>
</feature>
<evidence type="ECO:0000313" key="4">
    <source>
        <dbReference type="Proteomes" id="UP000594042"/>
    </source>
</evidence>